<dbReference type="EMBL" id="QSSQ01000008">
    <property type="protein sequence ID" value="RGM04945.1"/>
    <property type="molecule type" value="Genomic_DNA"/>
</dbReference>
<proteinExistence type="predicted"/>
<evidence type="ECO:0000313" key="3">
    <source>
        <dbReference type="EMBL" id="RGD70254.1"/>
    </source>
</evidence>
<dbReference type="RefSeq" id="WP_002591449.1">
    <property type="nucleotide sequence ID" value="NZ_CABIXC010000003.1"/>
</dbReference>
<dbReference type="Proteomes" id="UP000434223">
    <property type="component" value="Unassembled WGS sequence"/>
</dbReference>
<reference evidence="1 5" key="1">
    <citation type="submission" date="2015-09" db="EMBL/GenBank/DDBJ databases">
        <authorList>
            <consortium name="Pathogen Informatics"/>
        </authorList>
    </citation>
    <scope>NUCLEOTIDE SEQUENCE [LARGE SCALE GENOMIC DNA]</scope>
    <source>
        <strain evidence="1 5">2789STDY5608850</strain>
    </source>
</reference>
<evidence type="ECO:0000313" key="8">
    <source>
        <dbReference type="Proteomes" id="UP000434223"/>
    </source>
</evidence>
<evidence type="ECO:0000313" key="4">
    <source>
        <dbReference type="EMBL" id="RGM04945.1"/>
    </source>
</evidence>
<evidence type="ECO:0000313" key="6">
    <source>
        <dbReference type="Proteomes" id="UP000261023"/>
    </source>
</evidence>
<gene>
    <name evidence="3" type="ORF">DWX31_11255</name>
    <name evidence="4" type="ORF">DXC39_11575</name>
    <name evidence="1" type="ORF">ERS852407_01624</name>
    <name evidence="2" type="ORF">GNE07_14560</name>
</gene>
<dbReference type="EMBL" id="QTJW01000007">
    <property type="protein sequence ID" value="RGD70254.1"/>
    <property type="molecule type" value="Genomic_DNA"/>
</dbReference>
<evidence type="ECO:0000313" key="1">
    <source>
        <dbReference type="EMBL" id="CUO00981.1"/>
    </source>
</evidence>
<dbReference type="Proteomes" id="UP000261257">
    <property type="component" value="Unassembled WGS sequence"/>
</dbReference>
<dbReference type="EMBL" id="CYZE01000003">
    <property type="protein sequence ID" value="CUO00981.1"/>
    <property type="molecule type" value="Genomic_DNA"/>
</dbReference>
<protein>
    <submittedName>
        <fullName evidence="1">Uncharacterized protein</fullName>
    </submittedName>
</protein>
<reference evidence="2 8" key="3">
    <citation type="submission" date="2019-09" db="EMBL/GenBank/DDBJ databases">
        <title>Draft genome sequencing of Hungatella hathewayi 123Y-2.</title>
        <authorList>
            <person name="Lv Q."/>
            <person name="Li S."/>
        </authorList>
    </citation>
    <scope>NUCLEOTIDE SEQUENCE [LARGE SCALE GENOMIC DNA]</scope>
    <source>
        <strain evidence="2 8">123Y-2</strain>
    </source>
</reference>
<dbReference type="AlphaFoldDB" id="A0A174BIU7"/>
<dbReference type="Proteomes" id="UP000095651">
    <property type="component" value="Unassembled WGS sequence"/>
</dbReference>
<reference evidence="6 7" key="2">
    <citation type="submission" date="2018-08" db="EMBL/GenBank/DDBJ databases">
        <title>A genome reference for cultivated species of the human gut microbiota.</title>
        <authorList>
            <person name="Zou Y."/>
            <person name="Xue W."/>
            <person name="Luo G."/>
        </authorList>
    </citation>
    <scope>NUCLEOTIDE SEQUENCE [LARGE SCALE GENOMIC DNA]</scope>
    <source>
        <strain evidence="3 6">AF19-13AC</strain>
        <strain evidence="4 7">TF05-11AC</strain>
    </source>
</reference>
<evidence type="ECO:0000313" key="7">
    <source>
        <dbReference type="Proteomes" id="UP000261257"/>
    </source>
</evidence>
<sequence length="122" mass="14369">MHIHKFADIASFAEIGVGGNLPATEEYREFIKKLHPTQFLTGRLTAPLYEVEYSYVTVRGNYRKAYKYILLRLEHDDLDLEIEMIFSDWVEELNRKCPYRRILNAQILKITPIAYATIPFEI</sequence>
<dbReference type="OrthoDB" id="2053158at2"/>
<organism evidence="1 5">
    <name type="scientific">Hungatella hathewayi</name>
    <dbReference type="NCBI Taxonomy" id="154046"/>
    <lineage>
        <taxon>Bacteria</taxon>
        <taxon>Bacillati</taxon>
        <taxon>Bacillota</taxon>
        <taxon>Clostridia</taxon>
        <taxon>Lachnospirales</taxon>
        <taxon>Lachnospiraceae</taxon>
        <taxon>Hungatella</taxon>
    </lineage>
</organism>
<dbReference type="Proteomes" id="UP000261023">
    <property type="component" value="Unassembled WGS sequence"/>
</dbReference>
<dbReference type="EMBL" id="WNME01000009">
    <property type="protein sequence ID" value="MUB64276.1"/>
    <property type="molecule type" value="Genomic_DNA"/>
</dbReference>
<evidence type="ECO:0000313" key="5">
    <source>
        <dbReference type="Proteomes" id="UP000095651"/>
    </source>
</evidence>
<accession>A0A174BIU7</accession>
<evidence type="ECO:0000313" key="2">
    <source>
        <dbReference type="EMBL" id="MUB64276.1"/>
    </source>
</evidence>
<name>A0A174BIU7_9FIRM</name>